<name>A0AAD7GGD8_MYCRO</name>
<organism evidence="1 2">
    <name type="scientific">Mycena rosella</name>
    <name type="common">Pink bonnet</name>
    <name type="synonym">Agaricus rosellus</name>
    <dbReference type="NCBI Taxonomy" id="1033263"/>
    <lineage>
        <taxon>Eukaryota</taxon>
        <taxon>Fungi</taxon>
        <taxon>Dikarya</taxon>
        <taxon>Basidiomycota</taxon>
        <taxon>Agaricomycotina</taxon>
        <taxon>Agaricomycetes</taxon>
        <taxon>Agaricomycetidae</taxon>
        <taxon>Agaricales</taxon>
        <taxon>Marasmiineae</taxon>
        <taxon>Mycenaceae</taxon>
        <taxon>Mycena</taxon>
    </lineage>
</organism>
<evidence type="ECO:0000313" key="1">
    <source>
        <dbReference type="EMBL" id="KAJ7687710.1"/>
    </source>
</evidence>
<dbReference type="AlphaFoldDB" id="A0AAD7GGD8"/>
<comment type="caution">
    <text evidence="1">The sequence shown here is derived from an EMBL/GenBank/DDBJ whole genome shotgun (WGS) entry which is preliminary data.</text>
</comment>
<proteinExistence type="predicted"/>
<reference evidence="1" key="1">
    <citation type="submission" date="2023-03" db="EMBL/GenBank/DDBJ databases">
        <title>Massive genome expansion in bonnet fungi (Mycena s.s.) driven by repeated elements and novel gene families across ecological guilds.</title>
        <authorList>
            <consortium name="Lawrence Berkeley National Laboratory"/>
            <person name="Harder C.B."/>
            <person name="Miyauchi S."/>
            <person name="Viragh M."/>
            <person name="Kuo A."/>
            <person name="Thoen E."/>
            <person name="Andreopoulos B."/>
            <person name="Lu D."/>
            <person name="Skrede I."/>
            <person name="Drula E."/>
            <person name="Henrissat B."/>
            <person name="Morin E."/>
            <person name="Kohler A."/>
            <person name="Barry K."/>
            <person name="LaButti K."/>
            <person name="Morin E."/>
            <person name="Salamov A."/>
            <person name="Lipzen A."/>
            <person name="Mereny Z."/>
            <person name="Hegedus B."/>
            <person name="Baldrian P."/>
            <person name="Stursova M."/>
            <person name="Weitz H."/>
            <person name="Taylor A."/>
            <person name="Grigoriev I.V."/>
            <person name="Nagy L.G."/>
            <person name="Martin F."/>
            <person name="Kauserud H."/>
        </authorList>
    </citation>
    <scope>NUCLEOTIDE SEQUENCE</scope>
    <source>
        <strain evidence="1">CBHHK067</strain>
    </source>
</reference>
<accession>A0AAD7GGD8</accession>
<evidence type="ECO:0000313" key="2">
    <source>
        <dbReference type="Proteomes" id="UP001221757"/>
    </source>
</evidence>
<protein>
    <submittedName>
        <fullName evidence="1">Uncharacterized protein</fullName>
    </submittedName>
</protein>
<dbReference type="EMBL" id="JARKIE010000085">
    <property type="protein sequence ID" value="KAJ7687710.1"/>
    <property type="molecule type" value="Genomic_DNA"/>
</dbReference>
<dbReference type="Proteomes" id="UP001221757">
    <property type="component" value="Unassembled WGS sequence"/>
</dbReference>
<sequence>MPRLRSVMISGSFVRNNQTAFAAFPTSFFHQLHTVRLFGEPSGMSFISRLSQLAQFTLQLHDSSFHAEPVTSNISTFAVELGPEFSTSTVVGPTTAGGPTVAKVLDSLTLPLLETLELVSQHFPPVLLLWPHTQFLALAARSSFHTHLRSLQLFDCIITQTELIVCLSDLPLLESLTISDHESAADVSTYQPLVADSLLAHLTIRPEIPSLVPCLRALHCRSLLQFDDQVYLNFLLSRVKKGCVFETQLSWLSGHFRLLDPIVVVRLYELHLRGELIAVFEGTRGT</sequence>
<gene>
    <name evidence="1" type="ORF">B0H17DRAFT_680018</name>
</gene>
<keyword evidence="2" id="KW-1185">Reference proteome</keyword>